<keyword evidence="1" id="KW-1185">Reference proteome</keyword>
<evidence type="ECO:0000313" key="2">
    <source>
        <dbReference type="RefSeq" id="XP_073906782.1"/>
    </source>
</evidence>
<organism evidence="1 2">
    <name type="scientific">Castor canadensis</name>
    <name type="common">American beaver</name>
    <dbReference type="NCBI Taxonomy" id="51338"/>
    <lineage>
        <taxon>Eukaryota</taxon>
        <taxon>Metazoa</taxon>
        <taxon>Chordata</taxon>
        <taxon>Craniata</taxon>
        <taxon>Vertebrata</taxon>
        <taxon>Euteleostomi</taxon>
        <taxon>Mammalia</taxon>
        <taxon>Eutheria</taxon>
        <taxon>Euarchontoglires</taxon>
        <taxon>Glires</taxon>
        <taxon>Rodentia</taxon>
        <taxon>Castorimorpha</taxon>
        <taxon>Castoridae</taxon>
        <taxon>Castor</taxon>
    </lineage>
</organism>
<sequence>MMNARLVVGQFPIYCKEVRAIFRTLWTGGRGIFTVNRIKTGATKTLSSEMTDGFSQSGKKKLREELRSQASGPCTHFQRNFILRGTIFGKLSTSVVLHCESPQEVAAVVRIEQEAMKSLTEGDIEECLLNKVDLRRQEISQAVEEVQKVIHCLTTEISHQDIRFQAVPYSGTYNGHIKVLAPSQFLVTVPVKGLAGYREARERRWRYYTLRGTRLPCPLRDPEGLQQWLGVEQFVKTLWQWHETDVNIEGDIVPAKVLQVFRKLVENAVRSCHLSGKVSLLADSAAVWVVMETSSGQVEIELAPTVEIPTAWSEKAQWPRCLKRWPPPERVECIKSFGFNLVARSNYHWQLSFSQAEQVLLEQLDEDGGCRRQCLQVMRQLKEDVWCPGKRPVITSYHLQTVLFWTCEKYPHPKDWQVFSKAFLRLVRKLHKCVSQHFLKHYFVPKSNLLQSANSSKLDSVAQKLAYFLKNPQIRLP</sequence>
<name>A0AC58KPC5_CASCN</name>
<evidence type="ECO:0000313" key="1">
    <source>
        <dbReference type="Proteomes" id="UP001732720"/>
    </source>
</evidence>
<dbReference type="Proteomes" id="UP001732720">
    <property type="component" value="Chromosome 12"/>
</dbReference>
<proteinExistence type="predicted"/>
<reference evidence="2" key="1">
    <citation type="submission" date="2025-08" db="UniProtKB">
        <authorList>
            <consortium name="RefSeq"/>
        </authorList>
    </citation>
    <scope>IDENTIFICATION</scope>
</reference>
<accession>A0AC58KPC5</accession>
<protein>
    <submittedName>
        <fullName evidence="2">Protein mab-21-like 3 isoform X1</fullName>
    </submittedName>
</protein>
<dbReference type="RefSeq" id="XP_073906782.1">
    <property type="nucleotide sequence ID" value="XM_074050681.1"/>
</dbReference>
<gene>
    <name evidence="2" type="primary">Mab21l3</name>
</gene>